<proteinExistence type="inferred from homology"/>
<evidence type="ECO:0000313" key="18">
    <source>
        <dbReference type="Proteomes" id="UP001301442"/>
    </source>
</evidence>
<feature type="chain" id="PRO_5047352779" evidence="14">
    <location>
        <begin position="33"/>
        <end position="812"/>
    </location>
</feature>
<feature type="compositionally biased region" description="Polar residues" evidence="13">
    <location>
        <begin position="221"/>
        <end position="235"/>
    </location>
</feature>
<keyword evidence="8 12" id="KW-0798">TonB box</keyword>
<evidence type="ECO:0000256" key="9">
    <source>
        <dbReference type="ARBA" id="ARBA00023136"/>
    </source>
</evidence>
<feature type="signal peptide" evidence="14">
    <location>
        <begin position="1"/>
        <end position="32"/>
    </location>
</feature>
<dbReference type="InterPro" id="IPR012910">
    <property type="entry name" value="Plug_dom"/>
</dbReference>
<evidence type="ECO:0000256" key="7">
    <source>
        <dbReference type="ARBA" id="ARBA00023065"/>
    </source>
</evidence>
<comment type="similarity">
    <text evidence="11 12">Belongs to the TonB-dependent receptor family.</text>
</comment>
<evidence type="ECO:0000259" key="15">
    <source>
        <dbReference type="Pfam" id="PF00593"/>
    </source>
</evidence>
<evidence type="ECO:0000259" key="16">
    <source>
        <dbReference type="Pfam" id="PF07715"/>
    </source>
</evidence>
<organism evidence="17 18">
    <name type="scientific">Thalassotalea fonticola</name>
    <dbReference type="NCBI Taxonomy" id="3065649"/>
    <lineage>
        <taxon>Bacteria</taxon>
        <taxon>Pseudomonadati</taxon>
        <taxon>Pseudomonadota</taxon>
        <taxon>Gammaproteobacteria</taxon>
        <taxon>Alteromonadales</taxon>
        <taxon>Colwelliaceae</taxon>
        <taxon>Thalassotalea</taxon>
    </lineage>
</organism>
<comment type="subcellular location">
    <subcellularLocation>
        <location evidence="1 11">Cell outer membrane</location>
        <topology evidence="1 11">Multi-pass membrane protein</topology>
    </subcellularLocation>
</comment>
<feature type="domain" description="TonB-dependent receptor-like beta-barrel" evidence="15">
    <location>
        <begin position="315"/>
        <end position="774"/>
    </location>
</feature>
<evidence type="ECO:0000256" key="12">
    <source>
        <dbReference type="RuleBase" id="RU003357"/>
    </source>
</evidence>
<dbReference type="InterPro" id="IPR039426">
    <property type="entry name" value="TonB-dep_rcpt-like"/>
</dbReference>
<evidence type="ECO:0000256" key="1">
    <source>
        <dbReference type="ARBA" id="ARBA00004571"/>
    </source>
</evidence>
<dbReference type="Pfam" id="PF07715">
    <property type="entry name" value="Plug"/>
    <property type="match status" value="1"/>
</dbReference>
<evidence type="ECO:0000256" key="2">
    <source>
        <dbReference type="ARBA" id="ARBA00022448"/>
    </source>
</evidence>
<evidence type="ECO:0000256" key="3">
    <source>
        <dbReference type="ARBA" id="ARBA00022452"/>
    </source>
</evidence>
<evidence type="ECO:0000256" key="6">
    <source>
        <dbReference type="ARBA" id="ARBA00023004"/>
    </source>
</evidence>
<feature type="domain" description="TonB-dependent receptor plug" evidence="16">
    <location>
        <begin position="60"/>
        <end position="168"/>
    </location>
</feature>
<sequence>MKHINNFRKLTTTTLSISIALALSMGSSQVLAEEQSVEVEDNNNALEVITVTSQKRSQRIQDVPTSINAFTENELKDLGISNAVDIANAIPNIELNSAGGNGNQIITIRGVGLNDFSLNNTPTTAVHIDEVPLSSNAMTGFSLFDLERVEVLKGPQGTLFGRNSTAGVVNFITKKPTDVTEGYVTATVGNYQTFNLEGAFGGELTDSLTARASFKSESSEEGFQTNTNPDASWNENGEVDKFAARVQLLWTGDNTTVLANIHTGSDKSQPWLPQSEGTTGLNGAPCASALVGRPDPSECYIDGFFGASYQGISDTDGDVHSGSYDFQPVADDEYNGFSLRVDHELSFATFTSLTGVDNFHYRHKTDLDGIAGMDLQEIAGFIGLPINDTWQKANILHQYEDFEVDQFTQEFRLTSTTDGDLKWITGLFIATEDMKNTSGYASDNFGLFASLPFDFGGYGAVIENTGAVFNHTFEQENTSYAVFAQFDYALFDKTNISFGTRYTEDEKDFEDEAYGLDDAGNRVVKLMPYSDNGADETTFKQSMDTSHVSWKVGMDHKIEKDWMIYGGISEGHKSGGFPGTIPFAEADVAAYDDETILAYELGSKLSALDNSLRLDITAFYYDYQDMQGVYATAEGFDTLNRVGDAEVKGLELSGTWSLTESLTWSFGAAVLDTEISDSVENVGDALGNPTDFNGKELSHAPKQSASTSFNWTNEVSDSLLLSVQVNAAYKSDFYLRYDNDPSSHWDESSLVLGSRITLSDIDDTWSVALWGRNITDEEIPAYQSFSLAKQDHFVFYNQPSTYGIDFTYRFGD</sequence>
<name>A0ABZ0GM95_9GAMM</name>
<evidence type="ECO:0000256" key="5">
    <source>
        <dbReference type="ARBA" id="ARBA00022692"/>
    </source>
</evidence>
<keyword evidence="10 11" id="KW-0998">Cell outer membrane</keyword>
<dbReference type="RefSeq" id="WP_348395632.1">
    <property type="nucleotide sequence ID" value="NZ_CP136600.1"/>
</dbReference>
<dbReference type="Gene3D" id="2.40.170.20">
    <property type="entry name" value="TonB-dependent receptor, beta-barrel domain"/>
    <property type="match status" value="1"/>
</dbReference>
<evidence type="ECO:0000256" key="4">
    <source>
        <dbReference type="ARBA" id="ARBA00022496"/>
    </source>
</evidence>
<keyword evidence="4" id="KW-0410">Iron transport</keyword>
<keyword evidence="17" id="KW-0675">Receptor</keyword>
<feature type="region of interest" description="Disordered" evidence="13">
    <location>
        <begin position="213"/>
        <end position="235"/>
    </location>
</feature>
<keyword evidence="7" id="KW-0406">Ion transport</keyword>
<keyword evidence="2 11" id="KW-0813">Transport</keyword>
<keyword evidence="9 11" id="KW-0472">Membrane</keyword>
<dbReference type="PANTHER" id="PTHR32552:SF81">
    <property type="entry name" value="TONB-DEPENDENT OUTER MEMBRANE RECEPTOR"/>
    <property type="match status" value="1"/>
</dbReference>
<dbReference type="SUPFAM" id="SSF56935">
    <property type="entry name" value="Porins"/>
    <property type="match status" value="1"/>
</dbReference>
<dbReference type="PANTHER" id="PTHR32552">
    <property type="entry name" value="FERRICHROME IRON RECEPTOR-RELATED"/>
    <property type="match status" value="1"/>
</dbReference>
<reference evidence="17 18" key="1">
    <citation type="submission" date="2023-09" db="EMBL/GenBank/DDBJ databases">
        <authorList>
            <person name="Qi X."/>
        </authorList>
    </citation>
    <scope>NUCLEOTIDE SEQUENCE [LARGE SCALE GENOMIC DNA]</scope>
    <source>
        <strain evidence="17 18">S1-1</strain>
    </source>
</reference>
<keyword evidence="14" id="KW-0732">Signal</keyword>
<dbReference type="Pfam" id="PF00593">
    <property type="entry name" value="TonB_dep_Rec_b-barrel"/>
    <property type="match status" value="1"/>
</dbReference>
<evidence type="ECO:0000256" key="11">
    <source>
        <dbReference type="PROSITE-ProRule" id="PRU01360"/>
    </source>
</evidence>
<accession>A0ABZ0GM95</accession>
<evidence type="ECO:0000256" key="10">
    <source>
        <dbReference type="ARBA" id="ARBA00023237"/>
    </source>
</evidence>
<dbReference type="PROSITE" id="PS52016">
    <property type="entry name" value="TONB_DEPENDENT_REC_3"/>
    <property type="match status" value="1"/>
</dbReference>
<protein>
    <submittedName>
        <fullName evidence="17">TonB-dependent receptor</fullName>
    </submittedName>
</protein>
<dbReference type="InterPro" id="IPR036942">
    <property type="entry name" value="Beta-barrel_TonB_sf"/>
</dbReference>
<dbReference type="EMBL" id="CP136600">
    <property type="protein sequence ID" value="WOH36820.1"/>
    <property type="molecule type" value="Genomic_DNA"/>
</dbReference>
<gene>
    <name evidence="17" type="ORF">RI844_15795</name>
</gene>
<evidence type="ECO:0000313" key="17">
    <source>
        <dbReference type="EMBL" id="WOH36820.1"/>
    </source>
</evidence>
<evidence type="ECO:0000256" key="8">
    <source>
        <dbReference type="ARBA" id="ARBA00023077"/>
    </source>
</evidence>
<keyword evidence="6" id="KW-0408">Iron</keyword>
<evidence type="ECO:0000256" key="14">
    <source>
        <dbReference type="SAM" id="SignalP"/>
    </source>
</evidence>
<dbReference type="Proteomes" id="UP001301442">
    <property type="component" value="Chromosome"/>
</dbReference>
<keyword evidence="3 11" id="KW-1134">Transmembrane beta strand</keyword>
<dbReference type="InterPro" id="IPR000531">
    <property type="entry name" value="Beta-barrel_TonB"/>
</dbReference>
<keyword evidence="5 11" id="KW-0812">Transmembrane</keyword>
<evidence type="ECO:0000256" key="13">
    <source>
        <dbReference type="SAM" id="MobiDB-lite"/>
    </source>
</evidence>
<keyword evidence="18" id="KW-1185">Reference proteome</keyword>